<dbReference type="GO" id="GO:0000709">
    <property type="term" value="P:meiotic joint molecule formation"/>
    <property type="evidence" value="ECO:0007669"/>
    <property type="project" value="TreeGrafter"/>
</dbReference>
<dbReference type="GO" id="GO:0120231">
    <property type="term" value="C:DNA recombinase auxiliary factor complex"/>
    <property type="evidence" value="ECO:0007669"/>
    <property type="project" value="TreeGrafter"/>
</dbReference>
<accession>A0A699ZBB4</accession>
<evidence type="ECO:0000256" key="1">
    <source>
        <dbReference type="ARBA" id="ARBA00004123"/>
    </source>
</evidence>
<dbReference type="GO" id="GO:0010774">
    <property type="term" value="P:meiotic strand invasion involved in reciprocal meiotic recombination"/>
    <property type="evidence" value="ECO:0007669"/>
    <property type="project" value="TreeGrafter"/>
</dbReference>
<gene>
    <name evidence="8" type="ORF">HaLaN_12973</name>
</gene>
<evidence type="ECO:0000313" key="9">
    <source>
        <dbReference type="Proteomes" id="UP000485058"/>
    </source>
</evidence>
<keyword evidence="5" id="KW-0469">Meiosis</keyword>
<evidence type="ECO:0000256" key="3">
    <source>
        <dbReference type="ARBA" id="ARBA00023172"/>
    </source>
</evidence>
<dbReference type="PANTHER" id="PTHR15938">
    <property type="entry name" value="TBP-1 INTERACTING PROTEIN"/>
    <property type="match status" value="1"/>
</dbReference>
<dbReference type="Pfam" id="PF18517">
    <property type="entry name" value="LZ3wCH"/>
    <property type="match status" value="1"/>
</dbReference>
<dbReference type="EMBL" id="BLLF01001012">
    <property type="protein sequence ID" value="GFH16539.1"/>
    <property type="molecule type" value="Genomic_DNA"/>
</dbReference>
<keyword evidence="9" id="KW-1185">Reference proteome</keyword>
<dbReference type="Proteomes" id="UP000485058">
    <property type="component" value="Unassembled WGS sequence"/>
</dbReference>
<proteinExistence type="predicted"/>
<feature type="domain" description="Leucine zipper with capping helix" evidence="7">
    <location>
        <begin position="83"/>
        <end position="141"/>
    </location>
</feature>
<feature type="coiled-coil region" evidence="6">
    <location>
        <begin position="12"/>
        <end position="72"/>
    </location>
</feature>
<sequence length="158" mass="17254">MPPQAGLAVLSKEEMAEKRAATKAAQDALREERDAVKAAEAELTSWRTSLTAEQMQAEAAALTSKLADLQRRLEPLKTGAVLVSAADKAAAEKALATNLEHWRKRRSIFKNIWSTMSESIEGRKEAEVFEEMGVDTDEAVGADLKGLEGLAGAKRRRF</sequence>
<dbReference type="AlphaFoldDB" id="A0A699ZBB4"/>
<comment type="subcellular location">
    <subcellularLocation>
        <location evidence="1">Nucleus</location>
    </subcellularLocation>
</comment>
<evidence type="ECO:0000256" key="5">
    <source>
        <dbReference type="ARBA" id="ARBA00023254"/>
    </source>
</evidence>
<organism evidence="8 9">
    <name type="scientific">Haematococcus lacustris</name>
    <name type="common">Green alga</name>
    <name type="synonym">Haematococcus pluvialis</name>
    <dbReference type="NCBI Taxonomy" id="44745"/>
    <lineage>
        <taxon>Eukaryota</taxon>
        <taxon>Viridiplantae</taxon>
        <taxon>Chlorophyta</taxon>
        <taxon>core chlorophytes</taxon>
        <taxon>Chlorophyceae</taxon>
        <taxon>CS clade</taxon>
        <taxon>Chlamydomonadales</taxon>
        <taxon>Haematococcaceae</taxon>
        <taxon>Haematococcus</taxon>
    </lineage>
</organism>
<evidence type="ECO:0000313" key="8">
    <source>
        <dbReference type="EMBL" id="GFH16539.1"/>
    </source>
</evidence>
<dbReference type="GO" id="GO:0000794">
    <property type="term" value="C:condensed nuclear chromosome"/>
    <property type="evidence" value="ECO:0007669"/>
    <property type="project" value="TreeGrafter"/>
</dbReference>
<evidence type="ECO:0000259" key="7">
    <source>
        <dbReference type="Pfam" id="PF18517"/>
    </source>
</evidence>
<dbReference type="GO" id="GO:0003690">
    <property type="term" value="F:double-stranded DNA binding"/>
    <property type="evidence" value="ECO:0007669"/>
    <property type="project" value="TreeGrafter"/>
</dbReference>
<feature type="non-terminal residue" evidence="8">
    <location>
        <position position="158"/>
    </location>
</feature>
<name>A0A699ZBB4_HAELA</name>
<dbReference type="PANTHER" id="PTHR15938:SF0">
    <property type="entry name" value="HOMOLOGOUS-PAIRING PROTEIN 2 HOMOLOG"/>
    <property type="match status" value="1"/>
</dbReference>
<keyword evidence="2 6" id="KW-0175">Coiled coil</keyword>
<evidence type="ECO:0000256" key="2">
    <source>
        <dbReference type="ARBA" id="ARBA00023054"/>
    </source>
</evidence>
<keyword evidence="4" id="KW-0539">Nucleus</keyword>
<keyword evidence="3" id="KW-0233">DNA recombination</keyword>
<dbReference type="GO" id="GO:0120230">
    <property type="term" value="F:recombinase activator activity"/>
    <property type="evidence" value="ECO:0007669"/>
    <property type="project" value="TreeGrafter"/>
</dbReference>
<evidence type="ECO:0000256" key="6">
    <source>
        <dbReference type="SAM" id="Coils"/>
    </source>
</evidence>
<evidence type="ECO:0000256" key="4">
    <source>
        <dbReference type="ARBA" id="ARBA00023242"/>
    </source>
</evidence>
<dbReference type="InterPro" id="IPR040661">
    <property type="entry name" value="LZ3wCH"/>
</dbReference>
<dbReference type="GO" id="GO:0007129">
    <property type="term" value="P:homologous chromosome pairing at meiosis"/>
    <property type="evidence" value="ECO:0007669"/>
    <property type="project" value="TreeGrafter"/>
</dbReference>
<protein>
    <recommendedName>
        <fullName evidence="7">Leucine zipper with capping helix domain-containing protein</fullName>
    </recommendedName>
</protein>
<reference evidence="8 9" key="1">
    <citation type="submission" date="2020-02" db="EMBL/GenBank/DDBJ databases">
        <title>Draft genome sequence of Haematococcus lacustris strain NIES-144.</title>
        <authorList>
            <person name="Morimoto D."/>
            <person name="Nakagawa S."/>
            <person name="Yoshida T."/>
            <person name="Sawayama S."/>
        </authorList>
    </citation>
    <scope>NUCLEOTIDE SEQUENCE [LARGE SCALE GENOMIC DNA]</scope>
    <source>
        <strain evidence="8 9">NIES-144</strain>
    </source>
</reference>
<comment type="caution">
    <text evidence="8">The sequence shown here is derived from an EMBL/GenBank/DDBJ whole genome shotgun (WGS) entry which is preliminary data.</text>
</comment>
<feature type="non-terminal residue" evidence="8">
    <location>
        <position position="1"/>
    </location>
</feature>